<name>A0AAV2JQC2_KNICA</name>
<dbReference type="EMBL" id="OZ035835">
    <property type="protein sequence ID" value="CAL1578486.1"/>
    <property type="molecule type" value="Genomic_DNA"/>
</dbReference>
<keyword evidence="2 5" id="KW-0802">TPR repeat</keyword>
<dbReference type="PANTHER" id="PTHR16193">
    <property type="entry name" value="TETRATRICOPEPTIDE REPEAT PROTEIN 27"/>
    <property type="match status" value="1"/>
</dbReference>
<comment type="similarity">
    <text evidence="3">Belongs to the TTC27 family.</text>
</comment>
<dbReference type="Proteomes" id="UP001497482">
    <property type="component" value="Chromosome 13"/>
</dbReference>
<protein>
    <recommendedName>
        <fullName evidence="4">Tetratricopeptide repeat protein 27</fullName>
    </recommendedName>
</protein>
<proteinExistence type="inferred from homology"/>
<reference evidence="6 7" key="1">
    <citation type="submission" date="2024-04" db="EMBL/GenBank/DDBJ databases">
        <authorList>
            <person name="Waldvogel A.-M."/>
            <person name="Schoenle A."/>
        </authorList>
    </citation>
    <scope>NUCLEOTIDE SEQUENCE [LARGE SCALE GENOMIC DNA]</scope>
</reference>
<evidence type="ECO:0000313" key="7">
    <source>
        <dbReference type="Proteomes" id="UP001497482"/>
    </source>
</evidence>
<feature type="repeat" description="TPR" evidence="5">
    <location>
        <begin position="571"/>
        <end position="604"/>
    </location>
</feature>
<organism evidence="6 7">
    <name type="scientific">Knipowitschia caucasica</name>
    <name type="common">Caucasian dwarf goby</name>
    <name type="synonym">Pomatoschistus caucasicus</name>
    <dbReference type="NCBI Taxonomy" id="637954"/>
    <lineage>
        <taxon>Eukaryota</taxon>
        <taxon>Metazoa</taxon>
        <taxon>Chordata</taxon>
        <taxon>Craniata</taxon>
        <taxon>Vertebrata</taxon>
        <taxon>Euteleostomi</taxon>
        <taxon>Actinopterygii</taxon>
        <taxon>Neopterygii</taxon>
        <taxon>Teleostei</taxon>
        <taxon>Neoteleostei</taxon>
        <taxon>Acanthomorphata</taxon>
        <taxon>Gobiaria</taxon>
        <taxon>Gobiiformes</taxon>
        <taxon>Gobioidei</taxon>
        <taxon>Gobiidae</taxon>
        <taxon>Gobiinae</taxon>
        <taxon>Knipowitschia</taxon>
    </lineage>
</organism>
<evidence type="ECO:0000313" key="6">
    <source>
        <dbReference type="EMBL" id="CAL1578486.1"/>
    </source>
</evidence>
<gene>
    <name evidence="6" type="ORF">KC01_LOCUS9620</name>
</gene>
<evidence type="ECO:0000256" key="2">
    <source>
        <dbReference type="ARBA" id="ARBA00022803"/>
    </source>
</evidence>
<dbReference type="SMART" id="SM00028">
    <property type="entry name" value="TPR"/>
    <property type="match status" value="3"/>
</dbReference>
<dbReference type="Pfam" id="PF13181">
    <property type="entry name" value="TPR_8"/>
    <property type="match status" value="1"/>
</dbReference>
<dbReference type="PROSITE" id="PS50005">
    <property type="entry name" value="TPR"/>
    <property type="match status" value="1"/>
</dbReference>
<dbReference type="SUPFAM" id="SSF48452">
    <property type="entry name" value="TPR-like"/>
    <property type="match status" value="1"/>
</dbReference>
<dbReference type="InterPro" id="IPR019734">
    <property type="entry name" value="TPR_rpt"/>
</dbReference>
<dbReference type="Gene3D" id="1.25.40.10">
    <property type="entry name" value="Tetratricopeptide repeat domain"/>
    <property type="match status" value="1"/>
</dbReference>
<dbReference type="InterPro" id="IPR011990">
    <property type="entry name" value="TPR-like_helical_dom_sf"/>
</dbReference>
<evidence type="ECO:0000256" key="3">
    <source>
        <dbReference type="ARBA" id="ARBA00024020"/>
    </source>
</evidence>
<keyword evidence="1" id="KW-0677">Repeat</keyword>
<accession>A0AAV2JQC2</accession>
<dbReference type="PANTHER" id="PTHR16193:SF0">
    <property type="entry name" value="TETRATRICOPEPTIDE REPEAT PROTEIN 27"/>
    <property type="match status" value="1"/>
</dbReference>
<dbReference type="InterPro" id="IPR044244">
    <property type="entry name" value="TTC27/Emw1"/>
</dbReference>
<evidence type="ECO:0000256" key="5">
    <source>
        <dbReference type="PROSITE-ProRule" id="PRU00339"/>
    </source>
</evidence>
<sequence length="853" mass="96456">MLGLELSVLRGFVPQSEEEDLKRSVSSLTDVTLLLELFFRGDFRGVLQSPVVHELLCESGHVGEVCEADHSGGHVGEVTDVERHLQKILKLHLDSASDEEQRKSRELVLLLVAVSSLQLFAQSNWTGPDLDLEDSDLLPLALRTTQVRSSVLASLLLDGESVYPLVSNPLLLLLSRVLLSSLCSSGSLQLVSWWTLRCLSLHQQILEACSPQLLSVAQSCITAVEQCDLLQPHQLSLLLQFHLECVYINLNYYEFSEAKRHMRRAEELSGLRVQPTGVLGKRTRFQQKSLAQLVLQVTRSSEAPDWTKSEACPAPTPVDQLPKDCDLNDDTRLEQISLEDPEEIHLPQLSAEEQGVVLGLCTDFQKNNPQHRLTEEELLTFTTVLLLQPQFWSVEVCGLMLRTRLERGQRRCVERAMTQTQVLVDYFNSSICSAPERLKMFYVCRPPPKWTVQKTLASLLVDLGCTSSALLTFEKLQMWEEVVVCLERLGQHGKAEQILRRELQVQETPSLWCLLGDVLREHEFYDRAWELSKQRSARAMRSKGLLHLQQHEMDLCVRCFQESLRINRMQLGLWFSLGCGYLTLENYEGAAEAFQSCVCLEPDNAEAWNNLSTAYIRLKKDYKAFLTLQEALKCNFESWQIWENFLLVSTNVGGFQDAIRAYHRLMDLRDAYKDTEVLSYLVRAVVEDLPDRQGAPSSVLKPKLKELMGRVSARHSSDADVWAHYAKLYGGGASESPEDNHKALQFLSKAHRCETQKTNWHQDPVLFRGVLQRALSMGQVSLSVSRSKTSSEALQILSSSRLSLNSLLSKAKQLHCDPASGEVCEELKDELTTLAQLITQIHEESATLRSQSQ</sequence>
<dbReference type="AlphaFoldDB" id="A0AAV2JQC2"/>
<keyword evidence="7" id="KW-1185">Reference proteome</keyword>
<evidence type="ECO:0000256" key="1">
    <source>
        <dbReference type="ARBA" id="ARBA00022737"/>
    </source>
</evidence>
<evidence type="ECO:0000256" key="4">
    <source>
        <dbReference type="ARBA" id="ARBA00024124"/>
    </source>
</evidence>